<feature type="chain" id="PRO_5036447586" evidence="2">
    <location>
        <begin position="26"/>
        <end position="124"/>
    </location>
</feature>
<accession>A0A8X6N1V9</accession>
<comment type="caution">
    <text evidence="3">The sequence shown here is derived from an EMBL/GenBank/DDBJ whole genome shotgun (WGS) entry which is preliminary data.</text>
</comment>
<evidence type="ECO:0000313" key="3">
    <source>
        <dbReference type="EMBL" id="GFS89403.1"/>
    </source>
</evidence>
<name>A0A8X6N1V9_NEPPI</name>
<keyword evidence="2" id="KW-0732">Signal</keyword>
<evidence type="ECO:0000256" key="2">
    <source>
        <dbReference type="SAM" id="SignalP"/>
    </source>
</evidence>
<feature type="signal peptide" evidence="2">
    <location>
        <begin position="1"/>
        <end position="25"/>
    </location>
</feature>
<sequence length="124" mass="14334">IPFDGSKQEVVSIILSLLCDLEALAENFAEVPADSDTEDQNPPNNSEEKKAKTILPCNVKRRLDGQPNPGFPSSVVSDRRSKPTSATCRHLWKQSNIQLLERRRRRWRVTKDDYFFNYNDEDLR</sequence>
<dbReference type="EMBL" id="BMAW01004517">
    <property type="protein sequence ID" value="GFS89403.1"/>
    <property type="molecule type" value="Genomic_DNA"/>
</dbReference>
<reference evidence="3" key="1">
    <citation type="submission" date="2020-08" db="EMBL/GenBank/DDBJ databases">
        <title>Multicomponent nature underlies the extraordinary mechanical properties of spider dragline silk.</title>
        <authorList>
            <person name="Kono N."/>
            <person name="Nakamura H."/>
            <person name="Mori M."/>
            <person name="Yoshida Y."/>
            <person name="Ohtoshi R."/>
            <person name="Malay A.D."/>
            <person name="Moran D.A.P."/>
            <person name="Tomita M."/>
            <person name="Numata K."/>
            <person name="Arakawa K."/>
        </authorList>
    </citation>
    <scope>NUCLEOTIDE SEQUENCE</scope>
</reference>
<dbReference type="Proteomes" id="UP000887013">
    <property type="component" value="Unassembled WGS sequence"/>
</dbReference>
<evidence type="ECO:0000256" key="1">
    <source>
        <dbReference type="SAM" id="MobiDB-lite"/>
    </source>
</evidence>
<keyword evidence="4" id="KW-1185">Reference proteome</keyword>
<protein>
    <submittedName>
        <fullName evidence="3">Uncharacterized protein</fullName>
    </submittedName>
</protein>
<organism evidence="3 4">
    <name type="scientific">Nephila pilipes</name>
    <name type="common">Giant wood spider</name>
    <name type="synonym">Nephila maculata</name>
    <dbReference type="NCBI Taxonomy" id="299642"/>
    <lineage>
        <taxon>Eukaryota</taxon>
        <taxon>Metazoa</taxon>
        <taxon>Ecdysozoa</taxon>
        <taxon>Arthropoda</taxon>
        <taxon>Chelicerata</taxon>
        <taxon>Arachnida</taxon>
        <taxon>Araneae</taxon>
        <taxon>Araneomorphae</taxon>
        <taxon>Entelegynae</taxon>
        <taxon>Araneoidea</taxon>
        <taxon>Nephilidae</taxon>
        <taxon>Nephila</taxon>
    </lineage>
</organism>
<evidence type="ECO:0000313" key="4">
    <source>
        <dbReference type="Proteomes" id="UP000887013"/>
    </source>
</evidence>
<feature type="non-terminal residue" evidence="3">
    <location>
        <position position="1"/>
    </location>
</feature>
<dbReference type="AlphaFoldDB" id="A0A8X6N1V9"/>
<gene>
    <name evidence="3" type="ORF">NPIL_502951</name>
</gene>
<feature type="region of interest" description="Disordered" evidence="1">
    <location>
        <begin position="30"/>
        <end position="87"/>
    </location>
</feature>
<proteinExistence type="predicted"/>